<keyword evidence="2" id="KW-1185">Reference proteome</keyword>
<sequence>MNLKVILVPINLQGEEEPERVERATVTPHSVIDTEICFSVKCRSPFAKFKVLIVIDNFDSAFIQATFCSIKNSVTIVNNSNQKHITFDGFVRADDEGTTTPYIVGPLYSVDVIGGDRRVRDVVNSIETQQTLLKVFINEANVHNKWNMLKTIVYNRNESVLVDNVVKFIKVDKNYNVNNVKKNNVTKWVPALNYFTGKQLLTILFIFKFK</sequence>
<dbReference type="RefSeq" id="YP_007250428.1">
    <property type="nucleotide sequence ID" value="NC_019945.1"/>
</dbReference>
<dbReference type="Proteomes" id="UP000202315">
    <property type="component" value="Segment"/>
</dbReference>
<name>L0CJU8_9ABAC</name>
<evidence type="ECO:0000313" key="1">
    <source>
        <dbReference type="EMBL" id="AGA16172.1"/>
    </source>
</evidence>
<dbReference type="KEGG" id="vg:14340109"/>
<dbReference type="EMBL" id="JX467702">
    <property type="protein sequence ID" value="AGA16172.1"/>
    <property type="molecule type" value="Genomic_DNA"/>
</dbReference>
<protein>
    <submittedName>
        <fullName evidence="1">Uncharacterized protein</fullName>
    </submittedName>
</protein>
<organism evidence="1 2">
    <name type="scientific">Thysanoplusia orichalcea nucleopolyhedrovirus</name>
    <dbReference type="NCBI Taxonomy" id="101850"/>
    <lineage>
        <taxon>Viruses</taxon>
        <taxon>Viruses incertae sedis</taxon>
        <taxon>Naldaviricetes</taxon>
        <taxon>Lefavirales</taxon>
        <taxon>Baculoviridae</taxon>
        <taxon>Alphabaculovirus</taxon>
        <taxon>Alphabaculovirus thorichlaceae</taxon>
    </lineage>
</organism>
<accession>L0CJU8</accession>
<proteinExistence type="predicted"/>
<evidence type="ECO:0000313" key="2">
    <source>
        <dbReference type="Proteomes" id="UP000202315"/>
    </source>
</evidence>
<dbReference type="OrthoDB" id="18602at10239"/>
<dbReference type="GeneID" id="14340109"/>
<reference evidence="1 2" key="1">
    <citation type="journal article" date="2012" name="J. Virol.">
        <title>Genome of Thysanoplusia orichalcea multiple nucleopolyhedrovirus lacks the superoxide dismutase gene.</title>
        <authorList>
            <person name="Wang Y.S."/>
            <person name="Huang G.H."/>
            <person name="Cheng X.H."/>
            <person name="Wang X."/>
            <person name="Garretson T.A."/>
            <person name="Dai L.Y."/>
            <person name="Zhang C.X."/>
            <person name="Cheng X.W."/>
        </authorList>
    </citation>
    <scope>NUCLEOTIDE SEQUENCE [LARGE SCALE GENOMIC DNA]</scope>
    <source>
        <strain evidence="1">P2</strain>
    </source>
</reference>
<dbReference type="InterPro" id="IPR009661">
    <property type="entry name" value="AcMNPV_Da18"/>
</dbReference>
<dbReference type="Pfam" id="PF06856">
    <property type="entry name" value="AcMNPV_Orf17"/>
    <property type="match status" value="1"/>
</dbReference>